<dbReference type="RefSeq" id="WP_350276152.1">
    <property type="nucleotide sequence ID" value="NZ_CP158165.1"/>
</dbReference>
<reference evidence="1" key="1">
    <citation type="submission" date="2024-06" db="EMBL/GenBank/DDBJ databases">
        <title>Kribbella sp. strain HUAS MG21 genome sequences.</title>
        <authorList>
            <person name="Mo P."/>
        </authorList>
    </citation>
    <scope>NUCLEOTIDE SEQUENCE</scope>
    <source>
        <strain evidence="1">HUAS MG21</strain>
    </source>
</reference>
<protein>
    <submittedName>
        <fullName evidence="1">Uncharacterized protein</fullName>
    </submittedName>
</protein>
<dbReference type="EMBL" id="CP158165">
    <property type="protein sequence ID" value="XBV23320.1"/>
    <property type="molecule type" value="Genomic_DNA"/>
</dbReference>
<organism evidence="1">
    <name type="scientific">Kribbella sp. HUAS MG21</name>
    <dbReference type="NCBI Taxonomy" id="3160966"/>
    <lineage>
        <taxon>Bacteria</taxon>
        <taxon>Bacillati</taxon>
        <taxon>Actinomycetota</taxon>
        <taxon>Actinomycetes</taxon>
        <taxon>Propionibacteriales</taxon>
        <taxon>Kribbellaceae</taxon>
        <taxon>Kribbella</taxon>
    </lineage>
</organism>
<dbReference type="AlphaFoldDB" id="A0AAU7T9E9"/>
<gene>
    <name evidence="1" type="ORF">ABN611_32725</name>
</gene>
<proteinExistence type="predicted"/>
<accession>A0AAU7T9E9</accession>
<evidence type="ECO:0000313" key="1">
    <source>
        <dbReference type="EMBL" id="XBV23320.1"/>
    </source>
</evidence>
<name>A0AAU7T9E9_9ACTN</name>
<sequence>MQRVALGSLGLQARWWEWAAVAENVNPVLDETGAHCGNNQPEDVWLVAGTFGGEVSRVCGWPAERPLAGPVVNLVDDEAGCQAFLADAMGSVTFDGRPVPIQRLGPEDIRFTAQAGNPSGFEAGRLKGVACGLWFAVPPATPGRHVLVIRGSTGDFATAATYNLTVRGTTAH</sequence>